<dbReference type="SUPFAM" id="SSF52540">
    <property type="entry name" value="P-loop containing nucleoside triphosphate hydrolases"/>
    <property type="match status" value="1"/>
</dbReference>
<dbReference type="Pfam" id="PF08352">
    <property type="entry name" value="oligo_HPY"/>
    <property type="match status" value="2"/>
</dbReference>
<dbReference type="OrthoDB" id="3326974at2"/>
<dbReference type="InterPro" id="IPR003439">
    <property type="entry name" value="ABC_transporter-like_ATP-bd"/>
</dbReference>
<dbReference type="Gene3D" id="3.40.50.300">
    <property type="entry name" value="P-loop containing nucleotide triphosphate hydrolases"/>
    <property type="match status" value="1"/>
</dbReference>
<dbReference type="GO" id="GO:0015833">
    <property type="term" value="P:peptide transport"/>
    <property type="evidence" value="ECO:0007669"/>
    <property type="project" value="InterPro"/>
</dbReference>
<evidence type="ECO:0000256" key="1">
    <source>
        <dbReference type="ARBA" id="ARBA00005417"/>
    </source>
</evidence>
<feature type="compositionally biased region" description="Basic and acidic residues" evidence="5">
    <location>
        <begin position="315"/>
        <end position="331"/>
    </location>
</feature>
<evidence type="ECO:0000256" key="3">
    <source>
        <dbReference type="ARBA" id="ARBA00022741"/>
    </source>
</evidence>
<dbReference type="PANTHER" id="PTHR43776">
    <property type="entry name" value="TRANSPORT ATP-BINDING PROTEIN"/>
    <property type="match status" value="1"/>
</dbReference>
<keyword evidence="8" id="KW-1185">Reference proteome</keyword>
<dbReference type="Pfam" id="PF00005">
    <property type="entry name" value="ABC_tran"/>
    <property type="match status" value="1"/>
</dbReference>
<dbReference type="EMBL" id="BJMM01000028">
    <property type="protein sequence ID" value="GEB52152.1"/>
    <property type="molecule type" value="Genomic_DNA"/>
</dbReference>
<comment type="caution">
    <text evidence="7">The sequence shown here is derived from an EMBL/GenBank/DDBJ whole genome shotgun (WGS) entry which is preliminary data.</text>
</comment>
<dbReference type="PROSITE" id="PS50893">
    <property type="entry name" value="ABC_TRANSPORTER_2"/>
    <property type="match status" value="1"/>
</dbReference>
<keyword evidence="2" id="KW-0813">Transport</keyword>
<evidence type="ECO:0000313" key="8">
    <source>
        <dbReference type="Proteomes" id="UP000319210"/>
    </source>
</evidence>
<dbReference type="RefSeq" id="WP_086814517.1">
    <property type="nucleotide sequence ID" value="NZ_BJMM01000028.1"/>
</dbReference>
<dbReference type="InterPro" id="IPR017871">
    <property type="entry name" value="ABC_transporter-like_CS"/>
</dbReference>
<organism evidence="7 8">
    <name type="scientific">Streptomyces cacaoi</name>
    <dbReference type="NCBI Taxonomy" id="1898"/>
    <lineage>
        <taxon>Bacteria</taxon>
        <taxon>Bacillati</taxon>
        <taxon>Actinomycetota</taxon>
        <taxon>Actinomycetes</taxon>
        <taxon>Kitasatosporales</taxon>
        <taxon>Streptomycetaceae</taxon>
        <taxon>Streptomyces</taxon>
    </lineage>
</organism>
<dbReference type="PANTHER" id="PTHR43776:SF7">
    <property type="entry name" value="D,D-DIPEPTIDE TRANSPORT ATP-BINDING PROTEIN DDPF-RELATED"/>
    <property type="match status" value="1"/>
</dbReference>
<dbReference type="PROSITE" id="PS00211">
    <property type="entry name" value="ABC_TRANSPORTER_1"/>
    <property type="match status" value="1"/>
</dbReference>
<accession>A0A4Y3R3M2</accession>
<feature type="region of interest" description="Disordered" evidence="5">
    <location>
        <begin position="1"/>
        <end position="43"/>
    </location>
</feature>
<gene>
    <name evidence="7" type="ORF">SCA03_47030</name>
</gene>
<evidence type="ECO:0000256" key="2">
    <source>
        <dbReference type="ARBA" id="ARBA00022448"/>
    </source>
</evidence>
<dbReference type="GO" id="GO:0055085">
    <property type="term" value="P:transmembrane transport"/>
    <property type="evidence" value="ECO:0007669"/>
    <property type="project" value="UniProtKB-ARBA"/>
</dbReference>
<dbReference type="InterPro" id="IPR013563">
    <property type="entry name" value="Oligopep_ABC_C"/>
</dbReference>
<dbReference type="AlphaFoldDB" id="A0A4Y3R3M2"/>
<keyword evidence="3" id="KW-0547">Nucleotide-binding</keyword>
<dbReference type="NCBIfam" id="TIGR01727">
    <property type="entry name" value="oligo_HPY"/>
    <property type="match status" value="1"/>
</dbReference>
<comment type="similarity">
    <text evidence="1">Belongs to the ABC transporter superfamily.</text>
</comment>
<dbReference type="CDD" id="cd03257">
    <property type="entry name" value="ABC_NikE_OppD_transporters"/>
    <property type="match status" value="1"/>
</dbReference>
<dbReference type="GO" id="GO:0005524">
    <property type="term" value="F:ATP binding"/>
    <property type="evidence" value="ECO:0007669"/>
    <property type="project" value="UniProtKB-KW"/>
</dbReference>
<dbReference type="FunFam" id="3.40.50.300:FF:000016">
    <property type="entry name" value="Oligopeptide ABC transporter ATP-binding component"/>
    <property type="match status" value="1"/>
</dbReference>
<evidence type="ECO:0000259" key="6">
    <source>
        <dbReference type="PROSITE" id="PS50893"/>
    </source>
</evidence>
<reference evidence="7 8" key="1">
    <citation type="submission" date="2019-06" db="EMBL/GenBank/DDBJ databases">
        <title>Whole genome shotgun sequence of Streptomyces cacaoi subsp. cacaoi NBRC 12748.</title>
        <authorList>
            <person name="Hosoyama A."/>
            <person name="Uohara A."/>
            <person name="Ohji S."/>
            <person name="Ichikawa N."/>
        </authorList>
    </citation>
    <scope>NUCLEOTIDE SEQUENCE [LARGE SCALE GENOMIC DNA]</scope>
    <source>
        <strain evidence="7 8">NBRC 12748</strain>
    </source>
</reference>
<dbReference type="InterPro" id="IPR027417">
    <property type="entry name" value="P-loop_NTPase"/>
</dbReference>
<proteinExistence type="inferred from homology"/>
<evidence type="ECO:0000256" key="4">
    <source>
        <dbReference type="ARBA" id="ARBA00022840"/>
    </source>
</evidence>
<keyword evidence="4 7" id="KW-0067">ATP-binding</keyword>
<feature type="region of interest" description="Disordered" evidence="5">
    <location>
        <begin position="307"/>
        <end position="335"/>
    </location>
</feature>
<protein>
    <submittedName>
        <fullName evidence="7">Dipeptide/oligopeptide/nickel ABC transporter ATP-binding protein</fullName>
    </submittedName>
</protein>
<feature type="compositionally biased region" description="Low complexity" evidence="5">
    <location>
        <begin position="14"/>
        <end position="36"/>
    </location>
</feature>
<dbReference type="Proteomes" id="UP000319210">
    <property type="component" value="Unassembled WGS sequence"/>
</dbReference>
<dbReference type="InterPro" id="IPR003593">
    <property type="entry name" value="AAA+_ATPase"/>
</dbReference>
<dbReference type="InterPro" id="IPR050319">
    <property type="entry name" value="ABC_transp_ATP-bind"/>
</dbReference>
<sequence>MSEDPTLAERHTAEAAAAAQAPGTARTAGTGAPRDAVPGRDGEPLLRAENLGKHFPIMGGFPFKRKVGEVQAVSGIDLAVHHGESFGLVGESGCGKSTTGRLLTRLLEPSAGRITYAGRDITHATRKQLAPIRSEIQMIFQDPYSSLNPRQTVGTIIGGPMEVNGIAPPGGREKRIRELLETVGLNPEHYNRFPHEFSGGQRQRIGVARALALEPRLIVADEPVSALDVSIQAQVVNLLQHVQRELGIAFVFIAHDLAVVRHFSERVAVMYLGKIVETGDRRDIYERPRHPYTHALLSAVPEAVLRDDDEEGAAETEKGAAGRGAKERIRLAGDVPSPIDPPSGCRFRTRCWKARDRCATQEPPLVRIPGSSEGHLTACHYPEEPTLSAAARKEDIVLDTSLRGATR</sequence>
<name>A0A4Y3R3M2_STRCI</name>
<evidence type="ECO:0000313" key="7">
    <source>
        <dbReference type="EMBL" id="GEB52152.1"/>
    </source>
</evidence>
<dbReference type="GO" id="GO:0016887">
    <property type="term" value="F:ATP hydrolysis activity"/>
    <property type="evidence" value="ECO:0007669"/>
    <property type="project" value="InterPro"/>
</dbReference>
<evidence type="ECO:0000256" key="5">
    <source>
        <dbReference type="SAM" id="MobiDB-lite"/>
    </source>
</evidence>
<dbReference type="SMART" id="SM00382">
    <property type="entry name" value="AAA"/>
    <property type="match status" value="1"/>
</dbReference>
<feature type="domain" description="ABC transporter" evidence="6">
    <location>
        <begin position="46"/>
        <end position="297"/>
    </location>
</feature>